<accession>A0A2N9GUM0</accession>
<protein>
    <submittedName>
        <fullName evidence="2">Uncharacterized protein</fullName>
    </submittedName>
</protein>
<proteinExistence type="predicted"/>
<dbReference type="AlphaFoldDB" id="A0A2N9GUM0"/>
<name>A0A2N9GUM0_FAGSY</name>
<evidence type="ECO:0000256" key="1">
    <source>
        <dbReference type="SAM" id="MobiDB-lite"/>
    </source>
</evidence>
<dbReference type="PANTHER" id="PTHR33386:SF5">
    <property type="entry name" value="OS02G0740600 PROTEIN"/>
    <property type="match status" value="1"/>
</dbReference>
<evidence type="ECO:0000313" key="2">
    <source>
        <dbReference type="EMBL" id="SPD06087.1"/>
    </source>
</evidence>
<dbReference type="EMBL" id="OIVN01002745">
    <property type="protein sequence ID" value="SPD06087.1"/>
    <property type="molecule type" value="Genomic_DNA"/>
</dbReference>
<organism evidence="2">
    <name type="scientific">Fagus sylvatica</name>
    <name type="common">Beechnut</name>
    <dbReference type="NCBI Taxonomy" id="28930"/>
    <lineage>
        <taxon>Eukaryota</taxon>
        <taxon>Viridiplantae</taxon>
        <taxon>Streptophyta</taxon>
        <taxon>Embryophyta</taxon>
        <taxon>Tracheophyta</taxon>
        <taxon>Spermatophyta</taxon>
        <taxon>Magnoliopsida</taxon>
        <taxon>eudicotyledons</taxon>
        <taxon>Gunneridae</taxon>
        <taxon>Pentapetalae</taxon>
        <taxon>rosids</taxon>
        <taxon>fabids</taxon>
        <taxon>Fagales</taxon>
        <taxon>Fagaceae</taxon>
        <taxon>Fagus</taxon>
    </lineage>
</organism>
<feature type="region of interest" description="Disordered" evidence="1">
    <location>
        <begin position="1"/>
        <end position="28"/>
    </location>
</feature>
<sequence>MERNKWDYSNPNPVPAAAGTKKSGGRTTKYKQKIGEALEKAVASIAVKKVKEGISVGFQRIKDKYHKTTQKHKNQES</sequence>
<gene>
    <name evidence="2" type="ORF">FSB_LOCUS33969</name>
</gene>
<dbReference type="PANTHER" id="PTHR33386">
    <property type="entry name" value="OS02G0740600 PROTEIN"/>
    <property type="match status" value="1"/>
</dbReference>
<reference evidence="2" key="1">
    <citation type="submission" date="2018-02" db="EMBL/GenBank/DDBJ databases">
        <authorList>
            <person name="Cohen D.B."/>
            <person name="Kent A.D."/>
        </authorList>
    </citation>
    <scope>NUCLEOTIDE SEQUENCE</scope>
</reference>